<dbReference type="Proteomes" id="UP000037326">
    <property type="component" value="Unassembled WGS sequence"/>
</dbReference>
<reference evidence="5" key="1">
    <citation type="submission" date="2015-07" db="EMBL/GenBank/DDBJ databases">
        <title>MeaNS - Measles Nucleotide Surveillance Program.</title>
        <authorList>
            <person name="Tran T."/>
            <person name="Druce J."/>
        </authorList>
    </citation>
    <scope>NUCLEOTIDE SEQUENCE</scope>
    <source>
        <strain evidence="5">DSM 23493</strain>
    </source>
</reference>
<dbReference type="InterPro" id="IPR005650">
    <property type="entry name" value="BlaI_family"/>
</dbReference>
<name>A0A0K9FCJ9_9BACI</name>
<dbReference type="PIRSF" id="PIRSF019455">
    <property type="entry name" value="CopR_AtkY"/>
    <property type="match status" value="1"/>
</dbReference>
<dbReference type="PATRIC" id="fig|582475.4.peg.780"/>
<proteinExistence type="inferred from homology"/>
<dbReference type="EMBL" id="LFXJ01000005">
    <property type="protein sequence ID" value="KMY31846.1"/>
    <property type="molecule type" value="Genomic_DNA"/>
</dbReference>
<dbReference type="GO" id="GO:0003677">
    <property type="term" value="F:DNA binding"/>
    <property type="evidence" value="ECO:0007669"/>
    <property type="project" value="UniProtKB-KW"/>
</dbReference>
<sequence>MQVKLFDSELQVMNILWEEGDLTAKQLSQMLNERIGWNKNTTYTVIKKCIKKEAIERIEPNFICHPIIRKEQIQEQETTELIDKIFNGSKSLLFASLLDKKKMSASEIEKLKQIVKDLE</sequence>
<evidence type="ECO:0000313" key="6">
    <source>
        <dbReference type="EMBL" id="MCY9549570.1"/>
    </source>
</evidence>
<reference evidence="6 8" key="3">
    <citation type="submission" date="2022-05" db="EMBL/GenBank/DDBJ databases">
        <title>Genome Sequencing of Bee-Associated Microbes.</title>
        <authorList>
            <person name="Dunlap C."/>
        </authorList>
    </citation>
    <scope>NUCLEOTIDE SEQUENCE [LARGE SCALE GENOMIC DNA]</scope>
    <source>
        <strain evidence="6 8">NRRL BD-083</strain>
    </source>
</reference>
<dbReference type="InterPro" id="IPR036390">
    <property type="entry name" value="WH_DNA-bd_sf"/>
</dbReference>
<evidence type="ECO:0000313" key="8">
    <source>
        <dbReference type="Proteomes" id="UP001527052"/>
    </source>
</evidence>
<keyword evidence="8" id="KW-1185">Reference proteome</keyword>
<dbReference type="EMBL" id="JAMDLZ010000047">
    <property type="protein sequence ID" value="MCY9549570.1"/>
    <property type="molecule type" value="Genomic_DNA"/>
</dbReference>
<dbReference type="Proteomes" id="UP001527052">
    <property type="component" value="Unassembled WGS sequence"/>
</dbReference>
<keyword evidence="2" id="KW-0805">Transcription regulation</keyword>
<keyword evidence="3" id="KW-0238">DNA-binding</keyword>
<evidence type="ECO:0000256" key="3">
    <source>
        <dbReference type="ARBA" id="ARBA00023125"/>
    </source>
</evidence>
<dbReference type="OrthoDB" id="1849040at2"/>
<dbReference type="Gene3D" id="1.10.10.10">
    <property type="entry name" value="Winged helix-like DNA-binding domain superfamily/Winged helix DNA-binding domain"/>
    <property type="match status" value="1"/>
</dbReference>
<gene>
    <name evidence="5" type="ORF">ACZ11_06555</name>
    <name evidence="6" type="ORF">M5W82_22100</name>
</gene>
<dbReference type="GO" id="GO:0045892">
    <property type="term" value="P:negative regulation of DNA-templated transcription"/>
    <property type="evidence" value="ECO:0007669"/>
    <property type="project" value="InterPro"/>
</dbReference>
<dbReference type="AlphaFoldDB" id="A0A0K9FCJ9"/>
<dbReference type="Pfam" id="PF03965">
    <property type="entry name" value="Penicillinase_R"/>
    <property type="match status" value="1"/>
</dbReference>
<dbReference type="SUPFAM" id="SSF46785">
    <property type="entry name" value="Winged helix' DNA-binding domain"/>
    <property type="match status" value="1"/>
</dbReference>
<comment type="similarity">
    <text evidence="1">Belongs to the BlaI transcriptional regulatory family.</text>
</comment>
<reference evidence="7" key="2">
    <citation type="submission" date="2015-07" db="EMBL/GenBank/DDBJ databases">
        <authorList>
            <person name="Liu B."/>
            <person name="Wang J."/>
            <person name="Zhu Y."/>
            <person name="Liu G."/>
            <person name="Chen Q."/>
            <person name="Lan J."/>
            <person name="Che J."/>
            <person name="Ge C."/>
            <person name="Shi H."/>
            <person name="Pan Z."/>
            <person name="Liu X."/>
        </authorList>
    </citation>
    <scope>NUCLEOTIDE SEQUENCE [LARGE SCALE GENOMIC DNA]</scope>
    <source>
        <strain evidence="7">DSM 23493</strain>
    </source>
</reference>
<organism evidence="5 7">
    <name type="scientific">Lysinibacillus xylanilyticus</name>
    <dbReference type="NCBI Taxonomy" id="582475"/>
    <lineage>
        <taxon>Bacteria</taxon>
        <taxon>Bacillati</taxon>
        <taxon>Bacillota</taxon>
        <taxon>Bacilli</taxon>
        <taxon>Bacillales</taxon>
        <taxon>Bacillaceae</taxon>
        <taxon>Lysinibacillus</taxon>
    </lineage>
</organism>
<dbReference type="Gene3D" id="1.10.4040.10">
    <property type="entry name" value="Penicillinase repressor domain"/>
    <property type="match status" value="1"/>
</dbReference>
<evidence type="ECO:0000256" key="1">
    <source>
        <dbReference type="ARBA" id="ARBA00011046"/>
    </source>
</evidence>
<dbReference type="InterPro" id="IPR036388">
    <property type="entry name" value="WH-like_DNA-bd_sf"/>
</dbReference>
<evidence type="ECO:0000313" key="5">
    <source>
        <dbReference type="EMBL" id="KMY31846.1"/>
    </source>
</evidence>
<accession>A0A0K9FCJ9</accession>
<comment type="caution">
    <text evidence="5">The sequence shown here is derived from an EMBL/GenBank/DDBJ whole genome shotgun (WGS) entry which is preliminary data.</text>
</comment>
<evidence type="ECO:0000256" key="4">
    <source>
        <dbReference type="ARBA" id="ARBA00023163"/>
    </source>
</evidence>
<evidence type="ECO:0000256" key="2">
    <source>
        <dbReference type="ARBA" id="ARBA00023015"/>
    </source>
</evidence>
<evidence type="ECO:0000313" key="7">
    <source>
        <dbReference type="Proteomes" id="UP000037326"/>
    </source>
</evidence>
<dbReference type="GeneID" id="96597938"/>
<dbReference type="RefSeq" id="WP_049664645.1">
    <property type="nucleotide sequence ID" value="NZ_CP189807.1"/>
</dbReference>
<keyword evidence="4" id="KW-0804">Transcription</keyword>
<protein>
    <submittedName>
        <fullName evidence="5">BlaI family transcriptional regulator</fullName>
    </submittedName>
    <submittedName>
        <fullName evidence="6">BlaI/MecI/CopY family transcriptional regulator</fullName>
    </submittedName>
</protein>